<dbReference type="EMBL" id="VWOX01000002">
    <property type="protein sequence ID" value="KAA5546174.1"/>
    <property type="molecule type" value="Genomic_DNA"/>
</dbReference>
<comment type="caution">
    <text evidence="3">The sequence shown here is derived from an EMBL/GenBank/DDBJ whole genome shotgun (WGS) entry which is preliminary data.</text>
</comment>
<evidence type="ECO:0000313" key="4">
    <source>
        <dbReference type="Proteomes" id="UP000324479"/>
    </source>
</evidence>
<reference evidence="3 4" key="1">
    <citation type="submission" date="2019-08" db="EMBL/GenBank/DDBJ databases">
        <authorList>
            <person name="Dhanesh K."/>
            <person name="Kumar G."/>
            <person name="Sasikala C."/>
            <person name="Venkata Ramana C."/>
        </authorList>
    </citation>
    <scope>NUCLEOTIDE SEQUENCE [LARGE SCALE GENOMIC DNA]</scope>
    <source>
        <strain evidence="3 4">JC645</strain>
    </source>
</reference>
<dbReference type="Pfam" id="PF00472">
    <property type="entry name" value="RF-1"/>
    <property type="match status" value="1"/>
</dbReference>
<name>A0A5M6DF36_9BACT</name>
<keyword evidence="4" id="KW-1185">Reference proteome</keyword>
<dbReference type="Gene3D" id="3.30.160.20">
    <property type="match status" value="1"/>
</dbReference>
<dbReference type="RefSeq" id="WP_150075180.1">
    <property type="nucleotide sequence ID" value="NZ_VWOX01000002.1"/>
</dbReference>
<dbReference type="PANTHER" id="PTHR11075:SF54">
    <property type="entry name" value="LARGE RIBOSOMAL SUBUNIT PROTEIN ML62"/>
    <property type="match status" value="1"/>
</dbReference>
<dbReference type="PROSITE" id="PS00745">
    <property type="entry name" value="RF_PROK_I"/>
    <property type="match status" value="1"/>
</dbReference>
<organism evidence="3 4">
    <name type="scientific">Roseiconus nitratireducens</name>
    <dbReference type="NCBI Taxonomy" id="2605748"/>
    <lineage>
        <taxon>Bacteria</taxon>
        <taxon>Pseudomonadati</taxon>
        <taxon>Planctomycetota</taxon>
        <taxon>Planctomycetia</taxon>
        <taxon>Pirellulales</taxon>
        <taxon>Pirellulaceae</taxon>
        <taxon>Roseiconus</taxon>
    </lineage>
</organism>
<feature type="compositionally biased region" description="Basic residues" evidence="1">
    <location>
        <begin position="104"/>
        <end position="123"/>
    </location>
</feature>
<evidence type="ECO:0000259" key="2">
    <source>
        <dbReference type="PROSITE" id="PS00745"/>
    </source>
</evidence>
<feature type="region of interest" description="Disordered" evidence="1">
    <location>
        <begin position="101"/>
        <end position="141"/>
    </location>
</feature>
<dbReference type="PANTHER" id="PTHR11075">
    <property type="entry name" value="PEPTIDE CHAIN RELEASE FACTOR"/>
    <property type="match status" value="1"/>
</dbReference>
<dbReference type="GO" id="GO:0016150">
    <property type="term" value="F:translation release factor activity, codon nonspecific"/>
    <property type="evidence" value="ECO:0007669"/>
    <property type="project" value="TreeGrafter"/>
</dbReference>
<keyword evidence="3" id="KW-0378">Hydrolase</keyword>
<feature type="compositionally biased region" description="Basic residues" evidence="1">
    <location>
        <begin position="131"/>
        <end position="141"/>
    </location>
</feature>
<protein>
    <submittedName>
        <fullName evidence="3">Aminoacyl-tRNA hydrolase</fullName>
        <ecNumber evidence="3">3.1.1.29</ecNumber>
    </submittedName>
</protein>
<feature type="domain" description="Prokaryotic-type class I peptide chain release factors" evidence="2">
    <location>
        <begin position="23"/>
        <end position="39"/>
    </location>
</feature>
<gene>
    <name evidence="3" type="ORF">FYK55_04575</name>
</gene>
<accession>A0A5M6DF36</accession>
<dbReference type="InterPro" id="IPR052104">
    <property type="entry name" value="Mito_Release_Factor_mL62"/>
</dbReference>
<dbReference type="Proteomes" id="UP000324479">
    <property type="component" value="Unassembled WGS sequence"/>
</dbReference>
<sequence>MSDLYVSQKLTIPANELNTTASRSSGPGGQNVNKVNSKITLRWSPHESAVIDPAWRDRFVERFANRINREGELVLHSDRFRDQAQNLSDVRYRLTEMLLEVRRPPKRRKKTRPTKGSLRRRREAKTQLSQKKQRRRERFDA</sequence>
<dbReference type="GO" id="GO:0004045">
    <property type="term" value="F:peptidyl-tRNA hydrolase activity"/>
    <property type="evidence" value="ECO:0007669"/>
    <property type="project" value="UniProtKB-EC"/>
</dbReference>
<evidence type="ECO:0000313" key="3">
    <source>
        <dbReference type="EMBL" id="KAA5546174.1"/>
    </source>
</evidence>
<dbReference type="SUPFAM" id="SSF110916">
    <property type="entry name" value="Peptidyl-tRNA hydrolase domain-like"/>
    <property type="match status" value="1"/>
</dbReference>
<evidence type="ECO:0000256" key="1">
    <source>
        <dbReference type="SAM" id="MobiDB-lite"/>
    </source>
</evidence>
<dbReference type="EC" id="3.1.1.29" evidence="3"/>
<dbReference type="AlphaFoldDB" id="A0A5M6DF36"/>
<proteinExistence type="predicted"/>
<dbReference type="InterPro" id="IPR000352">
    <property type="entry name" value="Pep_chain_release_fac_I"/>
</dbReference>
<dbReference type="NCBIfam" id="NF006718">
    <property type="entry name" value="PRK09256.1"/>
    <property type="match status" value="1"/>
</dbReference>